<reference evidence="1" key="1">
    <citation type="journal article" date="2023" name="G3 (Bethesda)">
        <title>A reference genome for the long-term kleptoplast-retaining sea slug Elysia crispata morphotype clarki.</title>
        <authorList>
            <person name="Eastman K.E."/>
            <person name="Pendleton A.L."/>
            <person name="Shaikh M.A."/>
            <person name="Suttiyut T."/>
            <person name="Ogas R."/>
            <person name="Tomko P."/>
            <person name="Gavelis G."/>
            <person name="Widhalm J.R."/>
            <person name="Wisecaver J.H."/>
        </authorList>
    </citation>
    <scope>NUCLEOTIDE SEQUENCE</scope>
    <source>
        <strain evidence="1">ECLA1</strain>
    </source>
</reference>
<dbReference type="AlphaFoldDB" id="A0AAE1DSZ2"/>
<organism evidence="1 2">
    <name type="scientific">Elysia crispata</name>
    <name type="common">lettuce slug</name>
    <dbReference type="NCBI Taxonomy" id="231223"/>
    <lineage>
        <taxon>Eukaryota</taxon>
        <taxon>Metazoa</taxon>
        <taxon>Spiralia</taxon>
        <taxon>Lophotrochozoa</taxon>
        <taxon>Mollusca</taxon>
        <taxon>Gastropoda</taxon>
        <taxon>Heterobranchia</taxon>
        <taxon>Euthyneura</taxon>
        <taxon>Panpulmonata</taxon>
        <taxon>Sacoglossa</taxon>
        <taxon>Placobranchoidea</taxon>
        <taxon>Plakobranchidae</taxon>
        <taxon>Elysia</taxon>
    </lineage>
</organism>
<evidence type="ECO:0000313" key="1">
    <source>
        <dbReference type="EMBL" id="KAK3781170.1"/>
    </source>
</evidence>
<comment type="caution">
    <text evidence="1">The sequence shown here is derived from an EMBL/GenBank/DDBJ whole genome shotgun (WGS) entry which is preliminary data.</text>
</comment>
<dbReference type="EMBL" id="JAWDGP010002657">
    <property type="protein sequence ID" value="KAK3781170.1"/>
    <property type="molecule type" value="Genomic_DNA"/>
</dbReference>
<gene>
    <name evidence="1" type="ORF">RRG08_020110</name>
</gene>
<protein>
    <submittedName>
        <fullName evidence="1">Uncharacterized protein</fullName>
    </submittedName>
</protein>
<accession>A0AAE1DSZ2</accession>
<name>A0AAE1DSZ2_9GAST</name>
<dbReference type="Proteomes" id="UP001283361">
    <property type="component" value="Unassembled WGS sequence"/>
</dbReference>
<proteinExistence type="predicted"/>
<keyword evidence="2" id="KW-1185">Reference proteome</keyword>
<sequence>MTDNRGPGSGVVTEKVMRGPFLSSKVETKMVARDTKLASGRLVLGQVSRLENAPCGSIPSYLEFRGKQNTIMEVAVSKC</sequence>
<evidence type="ECO:0000313" key="2">
    <source>
        <dbReference type="Proteomes" id="UP001283361"/>
    </source>
</evidence>